<organism evidence="5 6">
    <name type="scientific">Gonapodya prolifera (strain JEL478)</name>
    <name type="common">Monoblepharis prolifera</name>
    <dbReference type="NCBI Taxonomy" id="1344416"/>
    <lineage>
        <taxon>Eukaryota</taxon>
        <taxon>Fungi</taxon>
        <taxon>Fungi incertae sedis</taxon>
        <taxon>Chytridiomycota</taxon>
        <taxon>Chytridiomycota incertae sedis</taxon>
        <taxon>Monoblepharidomycetes</taxon>
        <taxon>Monoblepharidales</taxon>
        <taxon>Gonapodyaceae</taxon>
        <taxon>Gonapodya</taxon>
    </lineage>
</organism>
<evidence type="ECO:0000256" key="1">
    <source>
        <dbReference type="ARBA" id="ARBA00001971"/>
    </source>
</evidence>
<protein>
    <submittedName>
        <fullName evidence="5">Cytochrome P450</fullName>
    </submittedName>
</protein>
<dbReference type="InterPro" id="IPR001128">
    <property type="entry name" value="Cyt_P450"/>
</dbReference>
<dbReference type="GO" id="GO:0005506">
    <property type="term" value="F:iron ion binding"/>
    <property type="evidence" value="ECO:0007669"/>
    <property type="project" value="InterPro"/>
</dbReference>
<comment type="similarity">
    <text evidence="2">Belongs to the cytochrome P450 family.</text>
</comment>
<gene>
    <name evidence="5" type="ORF">M427DRAFT_359451</name>
</gene>
<proteinExistence type="inferred from homology"/>
<dbReference type="PRINTS" id="PR00465">
    <property type="entry name" value="EP450IV"/>
</dbReference>
<keyword evidence="6" id="KW-1185">Reference proteome</keyword>
<evidence type="ECO:0000256" key="2">
    <source>
        <dbReference type="ARBA" id="ARBA00010617"/>
    </source>
</evidence>
<dbReference type="PANTHER" id="PTHR24305:SF166">
    <property type="entry name" value="CYTOCHROME P450 12A4, MITOCHONDRIAL-RELATED"/>
    <property type="match status" value="1"/>
</dbReference>
<keyword evidence="3" id="KW-0479">Metal-binding</keyword>
<dbReference type="GO" id="GO:0020037">
    <property type="term" value="F:heme binding"/>
    <property type="evidence" value="ECO:0007669"/>
    <property type="project" value="InterPro"/>
</dbReference>
<dbReference type="STRING" id="1344416.A0A139ABU6"/>
<dbReference type="PRINTS" id="PR00385">
    <property type="entry name" value="P450"/>
</dbReference>
<sequence>MGAGSETSASTMAWATHLLLSNPDCLSRLRSELTQAASSSSQPGCLTHMDLKSLPYLNAVIKETLRLRPAATRVMREMDITVTAHAFGPDGVERQYHIPEGTGVEISIYSLQRNPQIWLRASEFWPERWLEADAEDEEDWGVVGVIKSHVRNKGVGTSQG</sequence>
<dbReference type="OrthoDB" id="1470350at2759"/>
<dbReference type="Gene3D" id="1.10.630.10">
    <property type="entry name" value="Cytochrome P450"/>
    <property type="match status" value="1"/>
</dbReference>
<evidence type="ECO:0000256" key="4">
    <source>
        <dbReference type="ARBA" id="ARBA00023004"/>
    </source>
</evidence>
<dbReference type="InterPro" id="IPR050121">
    <property type="entry name" value="Cytochrome_P450_monoxygenase"/>
</dbReference>
<dbReference type="EMBL" id="KQ965773">
    <property type="protein sequence ID" value="KXS13893.1"/>
    <property type="molecule type" value="Genomic_DNA"/>
</dbReference>
<keyword evidence="4" id="KW-0408">Iron</keyword>
<accession>A0A139ABU6</accession>
<evidence type="ECO:0000313" key="5">
    <source>
        <dbReference type="EMBL" id="KXS13893.1"/>
    </source>
</evidence>
<dbReference type="Pfam" id="PF00067">
    <property type="entry name" value="p450"/>
    <property type="match status" value="1"/>
</dbReference>
<dbReference type="SUPFAM" id="SSF48264">
    <property type="entry name" value="Cytochrome P450"/>
    <property type="match status" value="1"/>
</dbReference>
<dbReference type="GO" id="GO:0004497">
    <property type="term" value="F:monooxygenase activity"/>
    <property type="evidence" value="ECO:0007669"/>
    <property type="project" value="InterPro"/>
</dbReference>
<evidence type="ECO:0000256" key="3">
    <source>
        <dbReference type="ARBA" id="ARBA00022723"/>
    </source>
</evidence>
<dbReference type="OMA" id="NKLEYTH"/>
<name>A0A139ABU6_GONPJ</name>
<reference evidence="5 6" key="1">
    <citation type="journal article" date="2015" name="Genome Biol. Evol.">
        <title>Phylogenomic analyses indicate that early fungi evolved digesting cell walls of algal ancestors of land plants.</title>
        <authorList>
            <person name="Chang Y."/>
            <person name="Wang S."/>
            <person name="Sekimoto S."/>
            <person name="Aerts A.L."/>
            <person name="Choi C."/>
            <person name="Clum A."/>
            <person name="LaButti K.M."/>
            <person name="Lindquist E.A."/>
            <person name="Yee Ngan C."/>
            <person name="Ohm R.A."/>
            <person name="Salamov A.A."/>
            <person name="Grigoriev I.V."/>
            <person name="Spatafora J.W."/>
            <person name="Berbee M.L."/>
        </authorList>
    </citation>
    <scope>NUCLEOTIDE SEQUENCE [LARGE SCALE GENOMIC DNA]</scope>
    <source>
        <strain evidence="5 6">JEL478</strain>
    </source>
</reference>
<dbReference type="PANTHER" id="PTHR24305">
    <property type="entry name" value="CYTOCHROME P450"/>
    <property type="match status" value="1"/>
</dbReference>
<dbReference type="InterPro" id="IPR036396">
    <property type="entry name" value="Cyt_P450_sf"/>
</dbReference>
<evidence type="ECO:0000313" key="6">
    <source>
        <dbReference type="Proteomes" id="UP000070544"/>
    </source>
</evidence>
<dbReference type="GO" id="GO:0016705">
    <property type="term" value="F:oxidoreductase activity, acting on paired donors, with incorporation or reduction of molecular oxygen"/>
    <property type="evidence" value="ECO:0007669"/>
    <property type="project" value="InterPro"/>
</dbReference>
<dbReference type="Proteomes" id="UP000070544">
    <property type="component" value="Unassembled WGS sequence"/>
</dbReference>
<dbReference type="InterPro" id="IPR002403">
    <property type="entry name" value="Cyt_P450_E_grp-IV"/>
</dbReference>
<dbReference type="AlphaFoldDB" id="A0A139ABU6"/>
<comment type="cofactor">
    <cofactor evidence="1">
        <name>heme</name>
        <dbReference type="ChEBI" id="CHEBI:30413"/>
    </cofactor>
</comment>